<reference evidence="2 3" key="1">
    <citation type="submission" date="2024-04" db="EMBL/GenBank/DDBJ databases">
        <title>Polymorphospora sp. isolated from Baiyangdian Lake in Xiong'an New Area.</title>
        <authorList>
            <person name="Zhang X."/>
            <person name="Liu J."/>
        </authorList>
    </citation>
    <scope>NUCLEOTIDE SEQUENCE [LARGE SCALE GENOMIC DNA]</scope>
    <source>
        <strain evidence="2 3">2-325</strain>
    </source>
</reference>
<feature type="signal peptide" evidence="1">
    <location>
        <begin position="1"/>
        <end position="19"/>
    </location>
</feature>
<name>A0ABV5CUQ5_9ACTN</name>
<gene>
    <name evidence="2" type="ORF">AAFH96_21870</name>
</gene>
<evidence type="ECO:0000313" key="3">
    <source>
        <dbReference type="Proteomes" id="UP001582793"/>
    </source>
</evidence>
<evidence type="ECO:0000313" key="2">
    <source>
        <dbReference type="EMBL" id="MFB6395738.1"/>
    </source>
</evidence>
<feature type="non-terminal residue" evidence="2">
    <location>
        <position position="96"/>
    </location>
</feature>
<evidence type="ECO:0000256" key="1">
    <source>
        <dbReference type="SAM" id="SignalP"/>
    </source>
</evidence>
<protein>
    <submittedName>
        <fullName evidence="2">Uncharacterized protein</fullName>
    </submittedName>
</protein>
<keyword evidence="3" id="KW-1185">Reference proteome</keyword>
<proteinExistence type="predicted"/>
<sequence>MPWLAALFFRAFFFRDFFAMLASLNGTALPFGGSGPDDASPARHPSHLSPCRMPSHDWIPFARTLTDEEGDPMAEEIRAEMVANVWKVVAAVGGAR</sequence>
<dbReference type="Proteomes" id="UP001582793">
    <property type="component" value="Unassembled WGS sequence"/>
</dbReference>
<keyword evidence="1" id="KW-0732">Signal</keyword>
<feature type="chain" id="PRO_5047026884" evidence="1">
    <location>
        <begin position="20"/>
        <end position="96"/>
    </location>
</feature>
<accession>A0ABV5CUQ5</accession>
<organism evidence="2 3">
    <name type="scientific">Polymorphospora lycopeni</name>
    <dbReference type="NCBI Taxonomy" id="3140240"/>
    <lineage>
        <taxon>Bacteria</taxon>
        <taxon>Bacillati</taxon>
        <taxon>Actinomycetota</taxon>
        <taxon>Actinomycetes</taxon>
        <taxon>Micromonosporales</taxon>
        <taxon>Micromonosporaceae</taxon>
        <taxon>Polymorphospora</taxon>
    </lineage>
</organism>
<comment type="caution">
    <text evidence="2">The sequence shown here is derived from an EMBL/GenBank/DDBJ whole genome shotgun (WGS) entry which is preliminary data.</text>
</comment>
<dbReference type="EMBL" id="JBCGDC010000068">
    <property type="protein sequence ID" value="MFB6395738.1"/>
    <property type="molecule type" value="Genomic_DNA"/>
</dbReference>